<comment type="subcellular location">
    <subcellularLocation>
        <location evidence="10">Nucleus</location>
    </subcellularLocation>
    <subcellularLocation>
        <location evidence="10">Chromosome</location>
        <location evidence="10">Centromere</location>
        <location evidence="10">Kinetochore</location>
    </subcellularLocation>
</comment>
<reference evidence="12 13" key="1">
    <citation type="submission" date="2016-07" db="EMBL/GenBank/DDBJ databases">
        <title>Draft genome of the white-rot fungus Obba rivulosa 3A-2.</title>
        <authorList>
            <consortium name="DOE Joint Genome Institute"/>
            <person name="Miettinen O."/>
            <person name="Riley R."/>
            <person name="Acob R."/>
            <person name="Barry K."/>
            <person name="Cullen D."/>
            <person name="De Vries R."/>
            <person name="Hainaut M."/>
            <person name="Hatakka A."/>
            <person name="Henrissat B."/>
            <person name="Hilden K."/>
            <person name="Kuo R."/>
            <person name="Labutti K."/>
            <person name="Lipzen A."/>
            <person name="Makela M.R."/>
            <person name="Sandor L."/>
            <person name="Spatafora J.W."/>
            <person name="Grigoriev I.V."/>
            <person name="Hibbett D.S."/>
        </authorList>
    </citation>
    <scope>NUCLEOTIDE SEQUENCE [LARGE SCALE GENOMIC DNA]</scope>
    <source>
        <strain evidence="12 13">3A-2</strain>
    </source>
</reference>
<evidence type="ECO:0000256" key="3">
    <source>
        <dbReference type="ARBA" id="ARBA00022618"/>
    </source>
</evidence>
<gene>
    <name evidence="12" type="ORF">OBBRIDRAFT_745376</name>
</gene>
<evidence type="ECO:0000313" key="12">
    <source>
        <dbReference type="EMBL" id="OCH95614.1"/>
    </source>
</evidence>
<evidence type="ECO:0000256" key="6">
    <source>
        <dbReference type="ARBA" id="ARBA00023054"/>
    </source>
</evidence>
<dbReference type="GO" id="GO:0031262">
    <property type="term" value="C:Ndc80 complex"/>
    <property type="evidence" value="ECO:0007669"/>
    <property type="project" value="TreeGrafter"/>
</dbReference>
<dbReference type="GO" id="GO:0051301">
    <property type="term" value="P:cell division"/>
    <property type="evidence" value="ECO:0007669"/>
    <property type="project" value="UniProtKB-UniRule"/>
</dbReference>
<keyword evidence="3 10" id="KW-0132">Cell division</keyword>
<accession>A0A8E2DTF1</accession>
<dbReference type="GO" id="GO:0007059">
    <property type="term" value="P:chromosome segregation"/>
    <property type="evidence" value="ECO:0007669"/>
    <property type="project" value="TreeGrafter"/>
</dbReference>
<keyword evidence="4 10" id="KW-0498">Mitosis</keyword>
<evidence type="ECO:0000256" key="5">
    <source>
        <dbReference type="ARBA" id="ARBA00022838"/>
    </source>
</evidence>
<dbReference type="Proteomes" id="UP000250043">
    <property type="component" value="Unassembled WGS sequence"/>
</dbReference>
<dbReference type="OrthoDB" id="3344830at2759"/>
<proteinExistence type="inferred from homology"/>
<evidence type="ECO:0000256" key="2">
    <source>
        <dbReference type="ARBA" id="ARBA00022454"/>
    </source>
</evidence>
<evidence type="ECO:0000256" key="11">
    <source>
        <dbReference type="SAM" id="Coils"/>
    </source>
</evidence>
<dbReference type="EMBL" id="KV722335">
    <property type="protein sequence ID" value="OCH95614.1"/>
    <property type="molecule type" value="Genomic_DNA"/>
</dbReference>
<dbReference type="AlphaFoldDB" id="A0A8E2DTF1"/>
<sequence>MSIDLKDTIKALREMVTIIDPEEDYLTIAAAEEQMNLTEEARRKELEETHSRVRTLARALEAARISSTRPPTVPSAEQHTATLNELDQSRLSLVKAINDADSASASKEAELTRLKDEISTLEASDPATEHDLDATALRLAMYKNLGFEPVMGKDGHLAKMLVRSVSGDLHCVTFEDSKSDYEYAQLLWKLASS</sequence>
<keyword evidence="7 10" id="KW-0539">Nucleus</keyword>
<evidence type="ECO:0000313" key="13">
    <source>
        <dbReference type="Proteomes" id="UP000250043"/>
    </source>
</evidence>
<comment type="subunit">
    <text evidence="10">Component of the NDC80 complex.</text>
</comment>
<keyword evidence="5 10" id="KW-0995">Kinetochore</keyword>
<dbReference type="CDD" id="cd11565">
    <property type="entry name" value="RWD_Spc24"/>
    <property type="match status" value="1"/>
</dbReference>
<dbReference type="InterPro" id="IPR013252">
    <property type="entry name" value="Ndc80_Spc24"/>
</dbReference>
<protein>
    <recommendedName>
        <fullName evidence="10">Kinetochore protein Spc24</fullName>
    </recommendedName>
</protein>
<name>A0A8E2DTF1_9APHY</name>
<evidence type="ECO:0000256" key="4">
    <source>
        <dbReference type="ARBA" id="ARBA00022776"/>
    </source>
</evidence>
<keyword evidence="9 10" id="KW-0137">Centromere</keyword>
<evidence type="ECO:0000256" key="10">
    <source>
        <dbReference type="RuleBase" id="RU368011"/>
    </source>
</evidence>
<dbReference type="Pfam" id="PF08286">
    <property type="entry name" value="Spc24"/>
    <property type="match status" value="1"/>
</dbReference>
<keyword evidence="6 11" id="KW-0175">Coiled coil</keyword>
<keyword evidence="13" id="KW-1185">Reference proteome</keyword>
<evidence type="ECO:0000256" key="9">
    <source>
        <dbReference type="ARBA" id="ARBA00023328"/>
    </source>
</evidence>
<comment type="similarity">
    <text evidence="1 10">Belongs to the SPC24 family.</text>
</comment>
<dbReference type="PANTHER" id="PTHR22142">
    <property type="match status" value="1"/>
</dbReference>
<organism evidence="12 13">
    <name type="scientific">Obba rivulosa</name>
    <dbReference type="NCBI Taxonomy" id="1052685"/>
    <lineage>
        <taxon>Eukaryota</taxon>
        <taxon>Fungi</taxon>
        <taxon>Dikarya</taxon>
        <taxon>Basidiomycota</taxon>
        <taxon>Agaricomycotina</taxon>
        <taxon>Agaricomycetes</taxon>
        <taxon>Polyporales</taxon>
        <taxon>Gelatoporiaceae</taxon>
        <taxon>Obba</taxon>
    </lineage>
</organism>
<comment type="function">
    <text evidence="10">Acts as a component of the essential kinetochore-associated NDC80 complex, which is required for chromosome segregation and spindle checkpoint activity.</text>
</comment>
<dbReference type="PANTHER" id="PTHR22142:SF2">
    <property type="entry name" value="KINETOCHORE PROTEIN SPC24"/>
    <property type="match status" value="1"/>
</dbReference>
<evidence type="ECO:0000256" key="1">
    <source>
        <dbReference type="ARBA" id="ARBA00007804"/>
    </source>
</evidence>
<keyword evidence="8 10" id="KW-0131">Cell cycle</keyword>
<evidence type="ECO:0000256" key="7">
    <source>
        <dbReference type="ARBA" id="ARBA00023242"/>
    </source>
</evidence>
<dbReference type="Gene3D" id="3.30.160.430">
    <property type="match status" value="1"/>
</dbReference>
<keyword evidence="2 10" id="KW-0158">Chromosome</keyword>
<evidence type="ECO:0000256" key="8">
    <source>
        <dbReference type="ARBA" id="ARBA00023306"/>
    </source>
</evidence>
<dbReference type="GO" id="GO:0008017">
    <property type="term" value="F:microtubule binding"/>
    <property type="evidence" value="ECO:0007669"/>
    <property type="project" value="TreeGrafter"/>
</dbReference>
<feature type="coiled-coil region" evidence="11">
    <location>
        <begin position="97"/>
        <end position="124"/>
    </location>
</feature>
<feature type="coiled-coil region" evidence="11">
    <location>
        <begin position="28"/>
        <end position="63"/>
    </location>
</feature>
<dbReference type="InterPro" id="IPR038066">
    <property type="entry name" value="Spc24_Fungi_globular_sf"/>
</dbReference>
<dbReference type="GO" id="GO:0005634">
    <property type="term" value="C:nucleus"/>
    <property type="evidence" value="ECO:0007669"/>
    <property type="project" value="UniProtKB-SubCell"/>
</dbReference>